<proteinExistence type="predicted"/>
<accession>Q4ZC07</accession>
<dbReference type="EMBL" id="AY954959">
    <property type="protein sequence ID" value="AAX91388.1"/>
    <property type="molecule type" value="Genomic_DNA"/>
</dbReference>
<dbReference type="KEGG" id="vg:5133217"/>
<dbReference type="GeneID" id="5133217"/>
<organism evidence="1 2">
    <name type="scientific">Staphylococcus phage EW</name>
    <dbReference type="NCBI Taxonomy" id="2936814"/>
    <lineage>
        <taxon>Viruses</taxon>
        <taxon>Duplodnaviria</taxon>
        <taxon>Heunggongvirae</taxon>
        <taxon>Uroviricota</taxon>
        <taxon>Caudoviricetes</taxon>
        <taxon>Azeredovirinae</taxon>
        <taxon>Phietavirus</taxon>
        <taxon>Phietavirus EW</taxon>
    </lineage>
</organism>
<dbReference type="Proteomes" id="UP000001464">
    <property type="component" value="Segment"/>
</dbReference>
<sequence length="91" mass="10551">MIIKARKIPVEVECVQFTDIESAEYIEEWSGAQVVYHVSKYRKILVVKTLEGEMNATINDYIVKGVNGEFYPVKPDVFHKTYEVLKNDPKQ</sequence>
<dbReference type="RefSeq" id="YP_240219.1">
    <property type="nucleotide sequence ID" value="NC_007056.1"/>
</dbReference>
<keyword evidence="2" id="KW-1185">Reference proteome</keyword>
<reference evidence="1 2" key="1">
    <citation type="journal article" date="2005" name="Proc. Natl. Acad. Sci. U.S.A.">
        <title>The complete genomes and proteomes of 27 Staphylococcus aureus bacteriophages.</title>
        <authorList>
            <person name="Kwan T."/>
            <person name="Liu J."/>
            <person name="Dubow M."/>
            <person name="Gros P."/>
            <person name="Pelletier J."/>
        </authorList>
    </citation>
    <scope>NUCLEOTIDE SEQUENCE</scope>
</reference>
<evidence type="ECO:0000313" key="1">
    <source>
        <dbReference type="EMBL" id="AAX91388.1"/>
    </source>
</evidence>
<evidence type="ECO:0000313" key="2">
    <source>
        <dbReference type="Proteomes" id="UP000001464"/>
    </source>
</evidence>
<protein>
    <submittedName>
        <fullName evidence="1">ORF058</fullName>
    </submittedName>
</protein>
<name>Q4ZC07_9CAUD</name>